<dbReference type="SUPFAM" id="SSF52540">
    <property type="entry name" value="P-loop containing nucleoside triphosphate hydrolases"/>
    <property type="match status" value="1"/>
</dbReference>
<dbReference type="InterPro" id="IPR027417">
    <property type="entry name" value="P-loop_NTPase"/>
</dbReference>
<protein>
    <submittedName>
        <fullName evidence="3">Uncharacterized protein</fullName>
    </submittedName>
</protein>
<reference evidence="3 4" key="1">
    <citation type="journal article" date="2019" name="ISME J.">
        <title>Insights into ecological role of a new deltaproteobacterial order Candidatus Acidulodesulfobacterales by metagenomics and metatranscriptomics.</title>
        <authorList>
            <person name="Tan S."/>
            <person name="Liu J."/>
            <person name="Fang Y."/>
            <person name="Hedlund B.P."/>
            <person name="Lian Z.H."/>
            <person name="Huang L.Y."/>
            <person name="Li J.T."/>
            <person name="Huang L.N."/>
            <person name="Li W.J."/>
            <person name="Jiang H.C."/>
            <person name="Dong H.L."/>
            <person name="Shu W.S."/>
        </authorList>
    </citation>
    <scope>NUCLEOTIDE SEQUENCE [LARGE SCALE GENOMIC DNA]</scope>
    <source>
        <strain evidence="3">AP1</strain>
    </source>
</reference>
<evidence type="ECO:0000313" key="4">
    <source>
        <dbReference type="Proteomes" id="UP000319296"/>
    </source>
</evidence>
<organism evidence="3 4">
    <name type="scientific">Candidatus Acididesulfobacter diazotrophicus</name>
    <dbReference type="NCBI Taxonomy" id="2597226"/>
    <lineage>
        <taxon>Bacteria</taxon>
        <taxon>Deltaproteobacteria</taxon>
        <taxon>Candidatus Acidulodesulfobacterales</taxon>
        <taxon>Candidatus Acididesulfobacter</taxon>
    </lineage>
</organism>
<dbReference type="InterPro" id="IPR041685">
    <property type="entry name" value="AAA_GajA/Old/RecF-like"/>
</dbReference>
<feature type="domain" description="Endonuclease GajA/Old nuclease/RecF-like AAA" evidence="1">
    <location>
        <begin position="1"/>
        <end position="511"/>
    </location>
</feature>
<dbReference type="AlphaFoldDB" id="A0A519BKV9"/>
<dbReference type="InterPro" id="IPR051396">
    <property type="entry name" value="Bact_Antivir_Def_Nuclease"/>
</dbReference>
<dbReference type="Pfam" id="PF13175">
    <property type="entry name" value="AAA_15"/>
    <property type="match status" value="1"/>
</dbReference>
<dbReference type="Gene3D" id="3.40.50.300">
    <property type="entry name" value="P-loop containing nucleotide triphosphate hydrolases"/>
    <property type="match status" value="2"/>
</dbReference>
<feature type="domain" description="OLD protein-like TOPRIM" evidence="2">
    <location>
        <begin position="573"/>
        <end position="638"/>
    </location>
</feature>
<dbReference type="Proteomes" id="UP000319296">
    <property type="component" value="Unassembled WGS sequence"/>
</dbReference>
<sequence length="728" mass="84775">MKINSIKLKNFLSFGEEETFLDNLGNLNIIVGPNNSGKTNIFRTLSLAKKIINSTNPIPDETIQYYFHLNNKSEKSNITIEFSISDNKKDIILDIFNFIFSLIKIQNNDFNIRTSFDRSTTFRNFIEGIFNSNQQDNSNFNRVDIDKFFNYIQNIFIEYAEEIIKKVSKVILSIEIREDLFNFKIYLKDDLNNCVYGFDNNTEYINYERGDYDSFDLKFKEMFQSKIKSKLQTNFEGSEELEKEIKKFLYETSLEFATGFIDIKHEMTGIDSKQIYTLYYKINDYLTKLNLGSSIQNVKNRFSISHVIRQIIVNSLIFTEEFYGSSQGSFDSISDLTNAGHEELNLRLYVLKNNYPDKFNEIKNKFAKIFNNIDFDIQSANRIDKRKVLIRDISNDADNNLNKSNTIGSYTVPEHKDYYYEDVTVLEPYIVFYDKDKDLKITFDFASSGMKELLNLLSLTTIGGIENNIIFMDEPGATFHPSMQKKFLEEIITNSKSAGQVFIITHSPYFIPSNFLDFNNNNSQIKLFRFYKNVDGVSTGFIDINKSIDNNNDLEGLKTVIRANIDKIIRAPFANLVVVVEGIEEQMSLSSLLLKYCNLNIADFDIEVIHSHGKSNVDKYSNIFKNWNINTLSIKDSDKNTSSPNNQYEYYWNNYNNYTELICSILKESINNGINLDNEKEIQEEYNKEKPRKLHLNNLLLDNIDTICKEPNAKKDLEELSNKIRKFI</sequence>
<name>A0A519BKV9_9DELT</name>
<dbReference type="InterPro" id="IPR034139">
    <property type="entry name" value="TOPRIM_OLD"/>
</dbReference>
<dbReference type="PANTHER" id="PTHR43581:SF4">
    <property type="entry name" value="ATP_GTP PHOSPHATASE"/>
    <property type="match status" value="1"/>
</dbReference>
<proteinExistence type="predicted"/>
<dbReference type="EMBL" id="SGBB01000019">
    <property type="protein sequence ID" value="RZD17904.1"/>
    <property type="molecule type" value="Genomic_DNA"/>
</dbReference>
<dbReference type="PANTHER" id="PTHR43581">
    <property type="entry name" value="ATP/GTP PHOSPHATASE"/>
    <property type="match status" value="1"/>
</dbReference>
<dbReference type="Pfam" id="PF20469">
    <property type="entry name" value="OLD-like_TOPRIM"/>
    <property type="match status" value="1"/>
</dbReference>
<accession>A0A519BKV9</accession>
<evidence type="ECO:0000313" key="3">
    <source>
        <dbReference type="EMBL" id="RZD17904.1"/>
    </source>
</evidence>
<comment type="caution">
    <text evidence="3">The sequence shown here is derived from an EMBL/GenBank/DDBJ whole genome shotgun (WGS) entry which is preliminary data.</text>
</comment>
<gene>
    <name evidence="3" type="ORF">EVG15_08875</name>
</gene>
<evidence type="ECO:0000259" key="1">
    <source>
        <dbReference type="Pfam" id="PF13175"/>
    </source>
</evidence>
<evidence type="ECO:0000259" key="2">
    <source>
        <dbReference type="Pfam" id="PF20469"/>
    </source>
</evidence>